<dbReference type="Proteomes" id="UP000886597">
    <property type="component" value="Unassembled WGS sequence"/>
</dbReference>
<proteinExistence type="predicted"/>
<dbReference type="AlphaFoldDB" id="A0AAN4UCX2"/>
<gene>
    <name evidence="1" type="ORF">TK11N_19970</name>
    <name evidence="2" type="ORF">TK2N_19830</name>
</gene>
<name>A0AAN4UCX2_9ENTE</name>
<evidence type="ECO:0000313" key="2">
    <source>
        <dbReference type="EMBL" id="GEQ55139.1"/>
    </source>
</evidence>
<accession>A0AAN4UCX2</accession>
<dbReference type="Proteomes" id="UP000886607">
    <property type="component" value="Unassembled WGS sequence"/>
</dbReference>
<reference evidence="2" key="1">
    <citation type="submission" date="2019-08" db="EMBL/GenBank/DDBJ databases">
        <authorList>
            <person name="Ishikawa M."/>
            <person name="Suzuki T."/>
            <person name="Matsutani M."/>
        </authorList>
    </citation>
    <scope>NUCLEOTIDE SEQUENCE</scope>
    <source>
        <strain evidence="2">7C1</strain>
        <strain evidence="1">8C4</strain>
    </source>
</reference>
<evidence type="ECO:0000313" key="4">
    <source>
        <dbReference type="Proteomes" id="UP000886607"/>
    </source>
</evidence>
<protein>
    <submittedName>
        <fullName evidence="2">Uncharacterized protein</fullName>
    </submittedName>
</protein>
<sequence>MTKQKMSLSAISGLLGFLMLHSTLNFLLDATGRLVGSGTENADESMAQVIQTDVLGIRYSKGEWLCFK</sequence>
<dbReference type="EMBL" id="BKBQ01000035">
    <property type="protein sequence ID" value="GEQ55139.1"/>
    <property type="molecule type" value="Genomic_DNA"/>
</dbReference>
<keyword evidence="4" id="KW-1185">Reference proteome</keyword>
<evidence type="ECO:0000313" key="3">
    <source>
        <dbReference type="Proteomes" id="UP000886597"/>
    </source>
</evidence>
<comment type="caution">
    <text evidence="2">The sequence shown here is derived from an EMBL/GenBank/DDBJ whole genome shotgun (WGS) entry which is preliminary data.</text>
</comment>
<organism evidence="2 3">
    <name type="scientific">Tetragenococcus koreensis</name>
    <dbReference type="NCBI Taxonomy" id="290335"/>
    <lineage>
        <taxon>Bacteria</taxon>
        <taxon>Bacillati</taxon>
        <taxon>Bacillota</taxon>
        <taxon>Bacilli</taxon>
        <taxon>Lactobacillales</taxon>
        <taxon>Enterococcaceae</taxon>
        <taxon>Tetragenococcus</taxon>
    </lineage>
</organism>
<dbReference type="EMBL" id="BKBO01000035">
    <property type="protein sequence ID" value="GEQ50145.1"/>
    <property type="molecule type" value="Genomic_DNA"/>
</dbReference>
<dbReference type="RefSeq" id="WP_202584368.1">
    <property type="nucleotide sequence ID" value="NZ_BKBO01000035.1"/>
</dbReference>
<evidence type="ECO:0000313" key="1">
    <source>
        <dbReference type="EMBL" id="GEQ50145.1"/>
    </source>
</evidence>
<reference evidence="2" key="2">
    <citation type="journal article" date="2020" name="Int. Dairy J.">
        <title>Lactic acid bacterial diversity in Brie cheese focusing on salt concentration and pH of isolation medium and characterisation of halophilic and alkaliphilic lactic acid bacterial isolates.</title>
        <authorList>
            <person name="Unno R."/>
            <person name="Matsutani M."/>
            <person name="Suzuki T."/>
            <person name="Kodama K."/>
            <person name="Matsushita H."/>
            <person name="Yamasato K."/>
            <person name="Koizumi Y."/>
            <person name="Ishikawa M."/>
        </authorList>
    </citation>
    <scope>NUCLEOTIDE SEQUENCE</scope>
    <source>
        <strain evidence="2">7C1</strain>
        <strain evidence="1">8C4</strain>
    </source>
</reference>